<feature type="coiled-coil region" evidence="1">
    <location>
        <begin position="189"/>
        <end position="216"/>
    </location>
</feature>
<evidence type="ECO:0000313" key="3">
    <source>
        <dbReference type="EMBL" id="AIN99865.1"/>
    </source>
</evidence>
<accession>A0A088RVB4</accession>
<dbReference type="OrthoDB" id="264404at2759"/>
<dbReference type="eggNOG" id="ENOG502S9GB">
    <property type="taxonomic scope" value="Eukaryota"/>
</dbReference>
<feature type="coiled-coil region" evidence="1">
    <location>
        <begin position="25"/>
        <end position="52"/>
    </location>
</feature>
<gene>
    <name evidence="3" type="ORF">LPMP_282320</name>
</gene>
<feature type="compositionally biased region" description="Low complexity" evidence="2">
    <location>
        <begin position="612"/>
        <end position="631"/>
    </location>
</feature>
<keyword evidence="4" id="KW-1185">Reference proteome</keyword>
<sequence length="894" mass="96573">MEQKKPIAATARTKTPSVNSGVSVLQSLQRENDTLRSELLRSKQHKTQLQRQLNDLRIVTEQIVREVTMSSKEQVRALEERCRLLADRLVGSKREEQVTETARVGFLLRSQIEERQFLRRGLEAMQEVLVGVGDSAASGFRNGQLSVSASTRPADEGRDGEVHTGDLYRLMMTVSDALHAHTASAKLEKARTRLTLEQAASLLDELRDAVEDATRAAFDAAVQTSVVCDAGTTLAAGGDAFQLSSMLMAPRGTPAATAQNASGFADITSFLHRQGAGASPFAYSAMAPSPSAQLSLELEWVCDVLKACMKGATEVRVLLGAAAEGLKAPPLQQRRRVAGDRSSATEQVPPLELTASPEMNALLCSFLEDLSTIKERAARQQEDMARQLAHEVERHFQSTQQYEERVKLLEAECARLLFYMEKQATQSPRVDATTPTPARQHAAVSAMLMPSLVPVQDTHITPERYIATRDVAKLSERRPARPPRKPSAETSRVLLADQRTPPQVSRSARPMEAQNAALSTSADHAIKVDKPAHANRDTSPHYFLQEFSLDRPYSASEQSRATVPIAPSPTASAIWSAYRDRKARLQHLTSEALRSPPGLHSPLLSPAPPAVHPKTLTTTTSSSTAFAHSLSPQRRSTTVSTPPRQQGTATFRTGTPTPVLSSVFSTPKRSSVHPNNAADGSVSPHNLTRAAAAPLSSAEPPPAITTAAGPRDPTPPLSGTPVTTSRQGHKTSRHHTHLPHQLYDEAAADFFSFHSTSFGAAPSTLSSMQRLRLGSSQMSDFGGTAEMRTQSPWRLVQPTSNSNRASPGEFTVLRTGRQLHTPPGPVSGVLLGHASRGGGAVDTFGQAETPDTPPIWRRIKEEASFQPQHSPSPIAGGDASSLFGTPCEVPWANV</sequence>
<feature type="compositionally biased region" description="Basic residues" evidence="2">
    <location>
        <begin position="727"/>
        <end position="736"/>
    </location>
</feature>
<evidence type="ECO:0000256" key="2">
    <source>
        <dbReference type="SAM" id="MobiDB-lite"/>
    </source>
</evidence>
<organism evidence="3 4">
    <name type="scientific">Leishmania panamensis</name>
    <dbReference type="NCBI Taxonomy" id="5679"/>
    <lineage>
        <taxon>Eukaryota</taxon>
        <taxon>Discoba</taxon>
        <taxon>Euglenozoa</taxon>
        <taxon>Kinetoplastea</taxon>
        <taxon>Metakinetoplastina</taxon>
        <taxon>Trypanosomatida</taxon>
        <taxon>Trypanosomatidae</taxon>
        <taxon>Leishmaniinae</taxon>
        <taxon>Leishmania</taxon>
        <taxon>Leishmania guyanensis species complex</taxon>
    </lineage>
</organism>
<dbReference type="VEuPathDB" id="TriTrypDB:LPAL13_280029500"/>
<name>A0A088RVB4_LEIPA</name>
<dbReference type="GeneID" id="22576677"/>
<keyword evidence="1" id="KW-0175">Coiled coil</keyword>
<reference evidence="3 4" key="1">
    <citation type="journal article" date="2015" name="Sci. Rep.">
        <title>The genome of Leishmania panamensis: insights into genomics of the L. (Viannia) subgenus.</title>
        <authorList>
            <person name="Llanes A."/>
            <person name="Restrepo C.M."/>
            <person name="Vecchio G.D."/>
            <person name="Anguizola F.J."/>
            <person name="Lleonart R."/>
        </authorList>
    </citation>
    <scope>NUCLEOTIDE SEQUENCE [LARGE SCALE GENOMIC DNA]</scope>
    <source>
        <strain evidence="3 4">MHOM/PA/94/PSC-1</strain>
    </source>
</reference>
<feature type="compositionally biased region" description="Polar residues" evidence="2">
    <location>
        <begin position="12"/>
        <end position="23"/>
    </location>
</feature>
<dbReference type="AlphaFoldDB" id="A0A088RVB4"/>
<dbReference type="EMBL" id="CP009397">
    <property type="protein sequence ID" value="AIN99865.1"/>
    <property type="molecule type" value="Genomic_DNA"/>
</dbReference>
<evidence type="ECO:0000313" key="4">
    <source>
        <dbReference type="Proteomes" id="UP000063063"/>
    </source>
</evidence>
<feature type="region of interest" description="Disordered" evidence="2">
    <location>
        <begin position="1"/>
        <end position="23"/>
    </location>
</feature>
<dbReference type="Proteomes" id="UP000063063">
    <property type="component" value="Chromosome 28"/>
</dbReference>
<dbReference type="VEuPathDB" id="TriTrypDB:LPMP_282320"/>
<feature type="compositionally biased region" description="Polar residues" evidence="2">
    <location>
        <begin position="632"/>
        <end position="674"/>
    </location>
</feature>
<dbReference type="KEGG" id="lpan:LPMP_282320"/>
<dbReference type="RefSeq" id="XP_010700572.1">
    <property type="nucleotide sequence ID" value="XM_010702270.1"/>
</dbReference>
<feature type="region of interest" description="Disordered" evidence="2">
    <location>
        <begin position="592"/>
        <end position="736"/>
    </location>
</feature>
<proteinExistence type="predicted"/>
<evidence type="ECO:0000256" key="1">
    <source>
        <dbReference type="SAM" id="Coils"/>
    </source>
</evidence>
<protein>
    <submittedName>
        <fullName evidence="3">Uncharacterized protein</fullName>
    </submittedName>
</protein>
<feature type="region of interest" description="Disordered" evidence="2">
    <location>
        <begin position="471"/>
        <end position="514"/>
    </location>
</feature>
<feature type="compositionally biased region" description="Low complexity" evidence="2">
    <location>
        <begin position="595"/>
        <end position="604"/>
    </location>
</feature>